<evidence type="ECO:0000313" key="2">
    <source>
        <dbReference type="Proteomes" id="UP001162992"/>
    </source>
</evidence>
<organism evidence="1 2">
    <name type="scientific">Diphasiastrum complanatum</name>
    <name type="common">Issler's clubmoss</name>
    <name type="synonym">Lycopodium complanatum</name>
    <dbReference type="NCBI Taxonomy" id="34168"/>
    <lineage>
        <taxon>Eukaryota</taxon>
        <taxon>Viridiplantae</taxon>
        <taxon>Streptophyta</taxon>
        <taxon>Embryophyta</taxon>
        <taxon>Tracheophyta</taxon>
        <taxon>Lycopodiopsida</taxon>
        <taxon>Lycopodiales</taxon>
        <taxon>Lycopodiaceae</taxon>
        <taxon>Lycopodioideae</taxon>
        <taxon>Diphasiastrum</taxon>
    </lineage>
</organism>
<comment type="caution">
    <text evidence="1">The sequence shown here is derived from an EMBL/GenBank/DDBJ whole genome shotgun (WGS) entry which is preliminary data.</text>
</comment>
<evidence type="ECO:0000313" key="1">
    <source>
        <dbReference type="EMBL" id="KAJ7566327.1"/>
    </source>
</evidence>
<gene>
    <name evidence="1" type="ORF">O6H91_02G097300</name>
</gene>
<name>A0ACC2EJ07_DIPCM</name>
<keyword evidence="2" id="KW-1185">Reference proteome</keyword>
<dbReference type="EMBL" id="CM055093">
    <property type="protein sequence ID" value="KAJ7566327.1"/>
    <property type="molecule type" value="Genomic_DNA"/>
</dbReference>
<reference evidence="2" key="1">
    <citation type="journal article" date="2024" name="Proc. Natl. Acad. Sci. U.S.A.">
        <title>Extraordinary preservation of gene collinearity over three hundred million years revealed in homosporous lycophytes.</title>
        <authorList>
            <person name="Li C."/>
            <person name="Wickell D."/>
            <person name="Kuo L.Y."/>
            <person name="Chen X."/>
            <person name="Nie B."/>
            <person name="Liao X."/>
            <person name="Peng D."/>
            <person name="Ji J."/>
            <person name="Jenkins J."/>
            <person name="Williams M."/>
            <person name="Shu S."/>
            <person name="Plott C."/>
            <person name="Barry K."/>
            <person name="Rajasekar S."/>
            <person name="Grimwood J."/>
            <person name="Han X."/>
            <person name="Sun S."/>
            <person name="Hou Z."/>
            <person name="He W."/>
            <person name="Dai G."/>
            <person name="Sun C."/>
            <person name="Schmutz J."/>
            <person name="Leebens-Mack J.H."/>
            <person name="Li F.W."/>
            <person name="Wang L."/>
        </authorList>
    </citation>
    <scope>NUCLEOTIDE SEQUENCE [LARGE SCALE GENOMIC DNA]</scope>
    <source>
        <strain evidence="2">cv. PW_Plant_1</strain>
    </source>
</reference>
<protein>
    <submittedName>
        <fullName evidence="1">Uncharacterized protein</fullName>
    </submittedName>
</protein>
<dbReference type="Proteomes" id="UP001162992">
    <property type="component" value="Chromosome 2"/>
</dbReference>
<sequence>MALQTCCHKFLSSFLRTGFTRKSTAPFDRHLNTISTESRLDITAILTLAKIRWFLILHQKRHPQVMTTISLLVPNDARPSNSDMTFTYILQFKGDNEISDN</sequence>
<accession>A0ACC2EJ07</accession>
<proteinExistence type="predicted"/>